<dbReference type="OrthoDB" id="5286874at2759"/>
<keyword evidence="3" id="KW-1185">Reference proteome</keyword>
<protein>
    <submittedName>
        <fullName evidence="2">Uncharacterized protein</fullName>
    </submittedName>
</protein>
<organism evidence="2 3">
    <name type="scientific">Mollisia scopiformis</name>
    <name type="common">Conifer needle endophyte fungus</name>
    <name type="synonym">Phialocephala scopiformis</name>
    <dbReference type="NCBI Taxonomy" id="149040"/>
    <lineage>
        <taxon>Eukaryota</taxon>
        <taxon>Fungi</taxon>
        <taxon>Dikarya</taxon>
        <taxon>Ascomycota</taxon>
        <taxon>Pezizomycotina</taxon>
        <taxon>Leotiomycetes</taxon>
        <taxon>Helotiales</taxon>
        <taxon>Mollisiaceae</taxon>
        <taxon>Mollisia</taxon>
    </lineage>
</organism>
<evidence type="ECO:0000313" key="2">
    <source>
        <dbReference type="EMBL" id="KUJ08650.1"/>
    </source>
</evidence>
<accession>A0A132B8B3</accession>
<feature type="region of interest" description="Disordered" evidence="1">
    <location>
        <begin position="1"/>
        <end position="46"/>
    </location>
</feature>
<dbReference type="RefSeq" id="XP_018063005.1">
    <property type="nucleotide sequence ID" value="XM_018213601.1"/>
</dbReference>
<name>A0A132B8B3_MOLSC</name>
<feature type="compositionally biased region" description="Polar residues" evidence="1">
    <location>
        <begin position="1"/>
        <end position="17"/>
    </location>
</feature>
<sequence>MASTTPQPLNSPTSPIRSSDEPEILPSHRQDNFRPPQHASTFDGFERRVETGFRSLTRKGRKSTHTSLQDWAAKDEPYHRYVRELVAAGWSNLQDLDDYLGRPATQHNEVVSVLDITSATKHHYPDLKTNFELKNFLAVNKRPADTVRIYMAEYKKLPSAELIEAFGSSLHLDRRFFQWSIHSKGHVFTPSQRHRAPYVTLGCGVLDASTARATDVEKFKVLVYIHDGEQTETGWTALFLFSSRTKINMSVELLNDPPPFPSSLPPIRPEFKSFRQLYLDSFDYVNLDYAVKSPFILVSSLFGLNCFCWNQVITTIREEDARVGGISDTTIGHAEEITKTLSAIERGGSYKWHGKDEQPAQARKAELIEDYNHLVDQIKLLWETRDKMADIRKRNSDTRWTALTNAFTYL</sequence>
<dbReference type="GeneID" id="28823327"/>
<proteinExistence type="predicted"/>
<reference evidence="2 3" key="1">
    <citation type="submission" date="2015-10" db="EMBL/GenBank/DDBJ databases">
        <title>Full genome of DAOMC 229536 Phialocephala scopiformis, a fungal endophyte of spruce producing the potent anti-insectan compound rugulosin.</title>
        <authorList>
            <consortium name="DOE Joint Genome Institute"/>
            <person name="Walker A.K."/>
            <person name="Frasz S.L."/>
            <person name="Seifert K.A."/>
            <person name="Miller J.D."/>
            <person name="Mondo S.J."/>
            <person name="Labutti K."/>
            <person name="Lipzen A."/>
            <person name="Dockter R."/>
            <person name="Kennedy M."/>
            <person name="Grigoriev I.V."/>
            <person name="Spatafora J.W."/>
        </authorList>
    </citation>
    <scope>NUCLEOTIDE SEQUENCE [LARGE SCALE GENOMIC DNA]</scope>
    <source>
        <strain evidence="2 3">CBS 120377</strain>
    </source>
</reference>
<dbReference type="InParanoid" id="A0A132B8B3"/>
<dbReference type="Proteomes" id="UP000070700">
    <property type="component" value="Unassembled WGS sequence"/>
</dbReference>
<gene>
    <name evidence="2" type="ORF">LY89DRAFT_676565</name>
</gene>
<dbReference type="AlphaFoldDB" id="A0A132B8B3"/>
<dbReference type="KEGG" id="psco:LY89DRAFT_676565"/>
<evidence type="ECO:0000313" key="3">
    <source>
        <dbReference type="Proteomes" id="UP000070700"/>
    </source>
</evidence>
<evidence type="ECO:0000256" key="1">
    <source>
        <dbReference type="SAM" id="MobiDB-lite"/>
    </source>
</evidence>
<dbReference type="EMBL" id="KQ947434">
    <property type="protein sequence ID" value="KUJ08650.1"/>
    <property type="molecule type" value="Genomic_DNA"/>
</dbReference>